<evidence type="ECO:0000313" key="1">
    <source>
        <dbReference type="EMBL" id="TWB11934.1"/>
    </source>
</evidence>
<reference evidence="1 2" key="1">
    <citation type="submission" date="2019-06" db="EMBL/GenBank/DDBJ databases">
        <title>Genomic Encyclopedia of Type Strains, Phase IV (KMG-V): Genome sequencing to study the core and pangenomes of soil and plant-associated prokaryotes.</title>
        <authorList>
            <person name="Whitman W."/>
        </authorList>
    </citation>
    <scope>NUCLEOTIDE SEQUENCE [LARGE SCALE GENOMIC DNA]</scope>
    <source>
        <strain evidence="1 2">BR 11880</strain>
    </source>
</reference>
<dbReference type="AlphaFoldDB" id="A0A560ERE1"/>
<dbReference type="PROSITE" id="PS51257">
    <property type="entry name" value="PROKAR_LIPOPROTEIN"/>
    <property type="match status" value="1"/>
</dbReference>
<comment type="caution">
    <text evidence="1">The sequence shown here is derived from an EMBL/GenBank/DDBJ whole genome shotgun (WGS) entry which is preliminary data.</text>
</comment>
<gene>
    <name evidence="1" type="ORF">FBZ89_12768</name>
</gene>
<protein>
    <submittedName>
        <fullName evidence="1">Uncharacterized protein</fullName>
    </submittedName>
</protein>
<evidence type="ECO:0000313" key="2">
    <source>
        <dbReference type="Proteomes" id="UP000319859"/>
    </source>
</evidence>
<dbReference type="EMBL" id="VITN01000027">
    <property type="protein sequence ID" value="TWB11934.1"/>
    <property type="molecule type" value="Genomic_DNA"/>
</dbReference>
<name>A0A560ERE1_9PROT</name>
<accession>A0A560ERE1</accession>
<sequence>MRARHLGALAACLLLTGCFYTMERRWGLSYGPLQHGPLPSQAAWDDMRRRFPETLHACVAAHDPDRLPDVEAGRGYPLSGWFIDTDRHKAVLHCMALQNWYATPTTLLMP</sequence>
<dbReference type="Proteomes" id="UP000319859">
    <property type="component" value="Unassembled WGS sequence"/>
</dbReference>
<organism evidence="1 2">
    <name type="scientific">Nitrospirillum amazonense</name>
    <dbReference type="NCBI Taxonomy" id="28077"/>
    <lineage>
        <taxon>Bacteria</taxon>
        <taxon>Pseudomonadati</taxon>
        <taxon>Pseudomonadota</taxon>
        <taxon>Alphaproteobacteria</taxon>
        <taxon>Rhodospirillales</taxon>
        <taxon>Azospirillaceae</taxon>
        <taxon>Nitrospirillum</taxon>
    </lineage>
</organism>
<proteinExistence type="predicted"/>
<dbReference type="RefSeq" id="WP_145753833.1">
    <property type="nucleotide sequence ID" value="NZ_VITN01000027.1"/>
</dbReference>